<dbReference type="RefSeq" id="WP_075845054.1">
    <property type="nucleotide sequence ID" value="NZ_CP015961.1"/>
</dbReference>
<dbReference type="EMBL" id="CP015961">
    <property type="protein sequence ID" value="ANI93637.1"/>
    <property type="molecule type" value="Genomic_DNA"/>
</dbReference>
<feature type="domain" description="Methyltransferase" evidence="4">
    <location>
        <begin position="54"/>
        <end position="150"/>
    </location>
</feature>
<dbReference type="PANTHER" id="PTHR43464:SF19">
    <property type="entry name" value="UBIQUINONE BIOSYNTHESIS O-METHYLTRANSFERASE, MITOCHONDRIAL"/>
    <property type="match status" value="1"/>
</dbReference>
<evidence type="ECO:0000256" key="2">
    <source>
        <dbReference type="ARBA" id="ARBA00022679"/>
    </source>
</evidence>
<evidence type="ECO:0000313" key="5">
    <source>
        <dbReference type="EMBL" id="ANI93637.1"/>
    </source>
</evidence>
<evidence type="ECO:0000259" key="4">
    <source>
        <dbReference type="Pfam" id="PF13649"/>
    </source>
</evidence>
<evidence type="ECO:0000256" key="3">
    <source>
        <dbReference type="ARBA" id="ARBA00022691"/>
    </source>
</evidence>
<dbReference type="CDD" id="cd02440">
    <property type="entry name" value="AdoMet_MTases"/>
    <property type="match status" value="1"/>
</dbReference>
<accession>A0A173LQI0</accession>
<protein>
    <recommendedName>
        <fullName evidence="4">Methyltransferase domain-containing protein</fullName>
    </recommendedName>
</protein>
<dbReference type="KEGG" id="dtm:BJL86_2877"/>
<proteinExistence type="predicted"/>
<dbReference type="Pfam" id="PF13649">
    <property type="entry name" value="Methyltransf_25"/>
    <property type="match status" value="1"/>
</dbReference>
<reference evidence="5 6" key="1">
    <citation type="submission" date="2016-06" db="EMBL/GenBank/DDBJ databases">
        <title>Complete genome sequence of a saline-alkali tolerant type strain Dietzia timorensis ID05-A0528T.</title>
        <authorList>
            <person name="Wu X."/>
        </authorList>
    </citation>
    <scope>NUCLEOTIDE SEQUENCE [LARGE SCALE GENOMIC DNA]</scope>
    <source>
        <strain evidence="5 6">ID05-A0528</strain>
    </source>
</reference>
<evidence type="ECO:0000256" key="1">
    <source>
        <dbReference type="ARBA" id="ARBA00022603"/>
    </source>
</evidence>
<dbReference type="STRING" id="499555.BJL86_2877"/>
<organism evidence="5 6">
    <name type="scientific">Dietzia timorensis</name>
    <dbReference type="NCBI Taxonomy" id="499555"/>
    <lineage>
        <taxon>Bacteria</taxon>
        <taxon>Bacillati</taxon>
        <taxon>Actinomycetota</taxon>
        <taxon>Actinomycetes</taxon>
        <taxon>Mycobacteriales</taxon>
        <taxon>Dietziaceae</taxon>
        <taxon>Dietzia</taxon>
    </lineage>
</organism>
<keyword evidence="3" id="KW-0949">S-adenosyl-L-methionine</keyword>
<keyword evidence="6" id="KW-1185">Reference proteome</keyword>
<evidence type="ECO:0000313" key="6">
    <source>
        <dbReference type="Proteomes" id="UP000186104"/>
    </source>
</evidence>
<sequence length="202" mass="21954">MSGPEENRWLASVRENPDKASEYAERWRRIEAEGNDIFGEARLADAMAPRGARILDAGCGTGRIGGYLHRAGHEVWGVDLDPTLIGVARADHPGPTWQVQNLAELSLVDGAGARIEFGLIISAGNVMGFLAGAERAASLRGIFAHLAPEGRAVIGFGSNWGWEFGDFVDESYAAGLELQSRYSTWELHPPNDDFFVGVFGRR</sequence>
<keyword evidence="1" id="KW-0489">Methyltransferase</keyword>
<name>A0A173LQI0_9ACTN</name>
<dbReference type="PANTHER" id="PTHR43464">
    <property type="entry name" value="METHYLTRANSFERASE"/>
    <property type="match status" value="1"/>
</dbReference>
<dbReference type="OrthoDB" id="7062303at2"/>
<dbReference type="InterPro" id="IPR041698">
    <property type="entry name" value="Methyltransf_25"/>
</dbReference>
<dbReference type="Proteomes" id="UP000186104">
    <property type="component" value="Chromosome"/>
</dbReference>
<dbReference type="GO" id="GO:0008168">
    <property type="term" value="F:methyltransferase activity"/>
    <property type="evidence" value="ECO:0007669"/>
    <property type="project" value="UniProtKB-KW"/>
</dbReference>
<dbReference type="SUPFAM" id="SSF53335">
    <property type="entry name" value="S-adenosyl-L-methionine-dependent methyltransferases"/>
    <property type="match status" value="1"/>
</dbReference>
<dbReference type="Gene3D" id="3.40.50.150">
    <property type="entry name" value="Vaccinia Virus protein VP39"/>
    <property type="match status" value="1"/>
</dbReference>
<gene>
    <name evidence="5" type="ORF">BJL86_2877</name>
</gene>
<keyword evidence="2" id="KW-0808">Transferase</keyword>
<dbReference type="AlphaFoldDB" id="A0A173LQI0"/>
<dbReference type="GO" id="GO:0032259">
    <property type="term" value="P:methylation"/>
    <property type="evidence" value="ECO:0007669"/>
    <property type="project" value="UniProtKB-KW"/>
</dbReference>
<dbReference type="InterPro" id="IPR029063">
    <property type="entry name" value="SAM-dependent_MTases_sf"/>
</dbReference>